<dbReference type="Proteomes" id="UP001632037">
    <property type="component" value="Unassembled WGS sequence"/>
</dbReference>
<proteinExistence type="inferred from homology"/>
<evidence type="ECO:0000256" key="9">
    <source>
        <dbReference type="ARBA" id="ARBA00023136"/>
    </source>
</evidence>
<comment type="caution">
    <text evidence="11">The sequence shown here is derived from an EMBL/GenBank/DDBJ whole genome shotgun (WGS) entry which is preliminary data.</text>
</comment>
<dbReference type="InterPro" id="IPR047664">
    <property type="entry name" value="SWEET"/>
</dbReference>
<evidence type="ECO:0000256" key="10">
    <source>
        <dbReference type="SAM" id="Phobius"/>
    </source>
</evidence>
<reference evidence="11 12" key="1">
    <citation type="submission" date="2024-09" db="EMBL/GenBank/DDBJ databases">
        <title>Genome sequencing and assembly of Phytophthora oleae, isolate VK10A, causative agent of rot of olive drupes.</title>
        <authorList>
            <person name="Conti Taguali S."/>
            <person name="Riolo M."/>
            <person name="La Spada F."/>
            <person name="Cacciola S.O."/>
            <person name="Dionisio G."/>
        </authorList>
    </citation>
    <scope>NUCLEOTIDE SEQUENCE [LARGE SCALE GENOMIC DNA]</scope>
    <source>
        <strain evidence="11 12">VK10A</strain>
    </source>
</reference>
<evidence type="ECO:0000256" key="6">
    <source>
        <dbReference type="ARBA" id="ARBA00022692"/>
    </source>
</evidence>
<accession>A0ABD3FEI1</accession>
<comment type="subcellular location">
    <subcellularLocation>
        <location evidence="1">Cell membrane</location>
        <topology evidence="1">Multi-pass membrane protein</topology>
    </subcellularLocation>
</comment>
<keyword evidence="7" id="KW-0677">Repeat</keyword>
<evidence type="ECO:0000256" key="1">
    <source>
        <dbReference type="ARBA" id="ARBA00004651"/>
    </source>
</evidence>
<dbReference type="GO" id="GO:0005886">
    <property type="term" value="C:plasma membrane"/>
    <property type="evidence" value="ECO:0007669"/>
    <property type="project" value="UniProtKB-SubCell"/>
</dbReference>
<evidence type="ECO:0000256" key="7">
    <source>
        <dbReference type="ARBA" id="ARBA00022737"/>
    </source>
</evidence>
<name>A0ABD3FEI1_9STRA</name>
<keyword evidence="8 10" id="KW-1133">Transmembrane helix</keyword>
<dbReference type="PANTHER" id="PTHR10791:SF30">
    <property type="entry name" value="SUGAR TRANSPORTER SWEET1"/>
    <property type="match status" value="1"/>
</dbReference>
<keyword evidence="12" id="KW-1185">Reference proteome</keyword>
<evidence type="ECO:0000256" key="4">
    <source>
        <dbReference type="ARBA" id="ARBA00022475"/>
    </source>
</evidence>
<keyword evidence="3" id="KW-0813">Transport</keyword>
<keyword evidence="5" id="KW-0762">Sugar transport</keyword>
<gene>
    <name evidence="11" type="ORF">V7S43_010652</name>
</gene>
<feature type="transmembrane region" description="Helical" evidence="10">
    <location>
        <begin position="44"/>
        <end position="62"/>
    </location>
</feature>
<sequence>MSSHDTAILVFKILTILTTVMMRFSLLPDFNRWRKTRSMGDMPVMPCVLIFTNCYTVEFYAYAIDDYVPLFCTSILGVIMGATFSCFFNRWTDNKREVVKICVFFRITR</sequence>
<keyword evidence="4" id="KW-1003">Cell membrane</keyword>
<evidence type="ECO:0000256" key="3">
    <source>
        <dbReference type="ARBA" id="ARBA00022448"/>
    </source>
</evidence>
<protein>
    <submittedName>
        <fullName evidence="11">Uncharacterized protein</fullName>
    </submittedName>
</protein>
<evidence type="ECO:0000256" key="5">
    <source>
        <dbReference type="ARBA" id="ARBA00022597"/>
    </source>
</evidence>
<keyword evidence="6 10" id="KW-0812">Transmembrane</keyword>
<feature type="transmembrane region" description="Helical" evidence="10">
    <location>
        <begin position="68"/>
        <end position="88"/>
    </location>
</feature>
<dbReference type="PANTHER" id="PTHR10791">
    <property type="entry name" value="RAG1-ACTIVATING PROTEIN 1"/>
    <property type="match status" value="1"/>
</dbReference>
<keyword evidence="9 10" id="KW-0472">Membrane</keyword>
<dbReference type="Gene3D" id="1.20.1280.290">
    <property type="match status" value="1"/>
</dbReference>
<evidence type="ECO:0000256" key="2">
    <source>
        <dbReference type="ARBA" id="ARBA00007809"/>
    </source>
</evidence>
<evidence type="ECO:0000256" key="8">
    <source>
        <dbReference type="ARBA" id="ARBA00022989"/>
    </source>
</evidence>
<comment type="similarity">
    <text evidence="2">Belongs to the SWEET sugar transporter family.</text>
</comment>
<dbReference type="InterPro" id="IPR004316">
    <property type="entry name" value="SWEET_rpt"/>
</dbReference>
<dbReference type="FunFam" id="1.20.1280.290:FF:000007">
    <property type="entry name" value="Bidirectional sugar transporter SWEET7"/>
    <property type="match status" value="1"/>
</dbReference>
<evidence type="ECO:0000313" key="11">
    <source>
        <dbReference type="EMBL" id="KAL3664327.1"/>
    </source>
</evidence>
<feature type="transmembrane region" description="Helical" evidence="10">
    <location>
        <begin position="6"/>
        <end position="24"/>
    </location>
</feature>
<dbReference type="Pfam" id="PF03083">
    <property type="entry name" value="MtN3_slv"/>
    <property type="match status" value="1"/>
</dbReference>
<evidence type="ECO:0000313" key="12">
    <source>
        <dbReference type="Proteomes" id="UP001632037"/>
    </source>
</evidence>
<organism evidence="11 12">
    <name type="scientific">Phytophthora oleae</name>
    <dbReference type="NCBI Taxonomy" id="2107226"/>
    <lineage>
        <taxon>Eukaryota</taxon>
        <taxon>Sar</taxon>
        <taxon>Stramenopiles</taxon>
        <taxon>Oomycota</taxon>
        <taxon>Peronosporomycetes</taxon>
        <taxon>Peronosporales</taxon>
        <taxon>Peronosporaceae</taxon>
        <taxon>Phytophthora</taxon>
    </lineage>
</organism>
<dbReference type="EMBL" id="JBIMZQ010000024">
    <property type="protein sequence ID" value="KAL3664327.1"/>
    <property type="molecule type" value="Genomic_DNA"/>
</dbReference>
<dbReference type="AlphaFoldDB" id="A0ABD3FEI1"/>